<dbReference type="EMBL" id="BMAU01021371">
    <property type="protein sequence ID" value="GFY25413.1"/>
    <property type="molecule type" value="Genomic_DNA"/>
</dbReference>
<organism evidence="2 3">
    <name type="scientific">Trichonephila clavipes</name>
    <name type="common">Golden silk orbweaver</name>
    <name type="synonym">Nephila clavipes</name>
    <dbReference type="NCBI Taxonomy" id="2585209"/>
    <lineage>
        <taxon>Eukaryota</taxon>
        <taxon>Metazoa</taxon>
        <taxon>Ecdysozoa</taxon>
        <taxon>Arthropoda</taxon>
        <taxon>Chelicerata</taxon>
        <taxon>Arachnida</taxon>
        <taxon>Araneae</taxon>
        <taxon>Araneomorphae</taxon>
        <taxon>Entelegynae</taxon>
        <taxon>Araneoidea</taxon>
        <taxon>Nephilidae</taxon>
        <taxon>Trichonephila</taxon>
    </lineage>
</organism>
<evidence type="ECO:0000256" key="1">
    <source>
        <dbReference type="SAM" id="Phobius"/>
    </source>
</evidence>
<comment type="caution">
    <text evidence="2">The sequence shown here is derived from an EMBL/GenBank/DDBJ whole genome shotgun (WGS) entry which is preliminary data.</text>
</comment>
<dbReference type="AlphaFoldDB" id="A0A8X7BB64"/>
<sequence>MTPYGPALSSLDTLCCPEADGPTNLEQPTLNHVQSDTMASAVLSYPTRALQGTNGGSGPAMEECKNDVGSLEQLLLYADEHYFAGKLPLGDHLGKVLHGVIEYHQRNVGPLRLLASQLKWTGYHRLWSPTPHSERSTWPATRRVDMPAVFIPMIRSLSNSLNCEECLLARLPGMFRLPKSSYNRRIIVTFMNLRICAGLYSTLFLIIAPPRRV</sequence>
<keyword evidence="3" id="KW-1185">Reference proteome</keyword>
<keyword evidence="1" id="KW-0812">Transmembrane</keyword>
<keyword evidence="1" id="KW-1133">Transmembrane helix</keyword>
<gene>
    <name evidence="2" type="primary">NCL1_52472</name>
    <name evidence="2" type="ORF">TNCV_2485331</name>
</gene>
<evidence type="ECO:0000313" key="3">
    <source>
        <dbReference type="Proteomes" id="UP000887159"/>
    </source>
</evidence>
<reference evidence="2" key="1">
    <citation type="submission" date="2020-08" db="EMBL/GenBank/DDBJ databases">
        <title>Multicomponent nature underlies the extraordinary mechanical properties of spider dragline silk.</title>
        <authorList>
            <person name="Kono N."/>
            <person name="Nakamura H."/>
            <person name="Mori M."/>
            <person name="Yoshida Y."/>
            <person name="Ohtoshi R."/>
            <person name="Malay A.D."/>
            <person name="Moran D.A.P."/>
            <person name="Tomita M."/>
            <person name="Numata K."/>
            <person name="Arakawa K."/>
        </authorList>
    </citation>
    <scope>NUCLEOTIDE SEQUENCE</scope>
</reference>
<protein>
    <submittedName>
        <fullName evidence="2">15-hydroxyprostaglandin dehydrogenase</fullName>
    </submittedName>
</protein>
<dbReference type="Proteomes" id="UP000887159">
    <property type="component" value="Unassembled WGS sequence"/>
</dbReference>
<name>A0A8X7BB64_TRICX</name>
<evidence type="ECO:0000313" key="2">
    <source>
        <dbReference type="EMBL" id="GFY25413.1"/>
    </source>
</evidence>
<feature type="transmembrane region" description="Helical" evidence="1">
    <location>
        <begin position="186"/>
        <end position="208"/>
    </location>
</feature>
<proteinExistence type="predicted"/>
<accession>A0A8X7BB64</accession>
<keyword evidence="1" id="KW-0472">Membrane</keyword>